<evidence type="ECO:0000256" key="2">
    <source>
        <dbReference type="ARBA" id="ARBA00022670"/>
    </source>
</evidence>
<organism evidence="9 10">
    <name type="scientific">Candidatus Trichorickettsia mobilis</name>
    <dbReference type="NCBI Taxonomy" id="1346319"/>
    <lineage>
        <taxon>Bacteria</taxon>
        <taxon>Pseudomonadati</taxon>
        <taxon>Pseudomonadota</taxon>
        <taxon>Alphaproteobacteria</taxon>
        <taxon>Rickettsiales</taxon>
        <taxon>Rickettsiaceae</taxon>
        <taxon>Rickettsieae</taxon>
        <taxon>Candidatus Trichorickettsia</taxon>
    </lineage>
</organism>
<dbReference type="SUPFAM" id="SSF50156">
    <property type="entry name" value="PDZ domain-like"/>
    <property type="match status" value="1"/>
</dbReference>
<sequence>MYLRLITFNIVLLICTYALADKQTSNQIYYKQFQEIFERINKDYVQDPDKQKMTDSAINGMLTSLDPHSGYYTDEDLDDFINQTKGEFGGIGVEVMYDNGAIKVISPIDDLPADKAGIKAGDYIVGVNDELVSTIGFNKAVKEMRGEPGTKVKLFVIKNDEVKPQDVELTREIVKIKPIKSHLEEGGIAYVRIVTFNEHTIQEMKKAFKSVEASNTADGGIKGIILDLRNNPGGLLDQAIAVSEYFIDSGTIVSTKGRTDTNNSVLTASKFTAKAPNVPIVVLINSGSASASEIVAGALQDYKRAIILGTKSFGKGSVQTFVQVSPRAAVKLTTARYYTPLGRSIQAEGIEPDIIIEPAKVEYPGQKNEERRFSESSLKNYLKNDNKDLKDNEQKKDKDKLKKDKDKPELKIEKAENYQPSELYKKDYQFARAYDLIRGLILSKNK</sequence>
<evidence type="ECO:0000256" key="5">
    <source>
        <dbReference type="RuleBase" id="RU004404"/>
    </source>
</evidence>
<feature type="chain" id="PRO_5046960138" evidence="7">
    <location>
        <begin position="21"/>
        <end position="446"/>
    </location>
</feature>
<dbReference type="Pfam" id="PF03572">
    <property type="entry name" value="Peptidase_S41"/>
    <property type="match status" value="1"/>
</dbReference>
<feature type="domain" description="PDZ" evidence="8">
    <location>
        <begin position="80"/>
        <end position="145"/>
    </location>
</feature>
<dbReference type="SMART" id="SM00245">
    <property type="entry name" value="TSPc"/>
    <property type="match status" value="1"/>
</dbReference>
<feature type="signal peptide" evidence="7">
    <location>
        <begin position="1"/>
        <end position="20"/>
    </location>
</feature>
<dbReference type="Gene3D" id="2.30.42.10">
    <property type="match status" value="1"/>
</dbReference>
<keyword evidence="3 5" id="KW-0378">Hydrolase</keyword>
<dbReference type="InterPro" id="IPR004447">
    <property type="entry name" value="Peptidase_S41A"/>
</dbReference>
<proteinExistence type="inferred from homology"/>
<dbReference type="SMART" id="SM00228">
    <property type="entry name" value="PDZ"/>
    <property type="match status" value="1"/>
</dbReference>
<dbReference type="NCBIfam" id="TIGR00225">
    <property type="entry name" value="prc"/>
    <property type="match status" value="1"/>
</dbReference>
<evidence type="ECO:0000256" key="3">
    <source>
        <dbReference type="ARBA" id="ARBA00022801"/>
    </source>
</evidence>
<dbReference type="Proteomes" id="UP001326613">
    <property type="component" value="Chromosome"/>
</dbReference>
<dbReference type="SUPFAM" id="SSF52096">
    <property type="entry name" value="ClpP/crotonase"/>
    <property type="match status" value="1"/>
</dbReference>
<dbReference type="RefSeq" id="WP_323738247.1">
    <property type="nucleotide sequence ID" value="NZ_CP112932.1"/>
</dbReference>
<dbReference type="InterPro" id="IPR001478">
    <property type="entry name" value="PDZ"/>
</dbReference>
<dbReference type="EMBL" id="CP112932">
    <property type="protein sequence ID" value="WPY00149.1"/>
    <property type="molecule type" value="Genomic_DNA"/>
</dbReference>
<dbReference type="PANTHER" id="PTHR32060:SF30">
    <property type="entry name" value="CARBOXY-TERMINAL PROCESSING PROTEASE CTPA"/>
    <property type="match status" value="1"/>
</dbReference>
<comment type="similarity">
    <text evidence="1 5">Belongs to the peptidase S41A family.</text>
</comment>
<evidence type="ECO:0000313" key="10">
    <source>
        <dbReference type="Proteomes" id="UP001326613"/>
    </source>
</evidence>
<dbReference type="CDD" id="cd07560">
    <property type="entry name" value="Peptidase_S41_CPP"/>
    <property type="match status" value="1"/>
</dbReference>
<evidence type="ECO:0000256" key="7">
    <source>
        <dbReference type="SAM" id="SignalP"/>
    </source>
</evidence>
<keyword evidence="7" id="KW-0732">Signal</keyword>
<protein>
    <submittedName>
        <fullName evidence="9">S41 family peptidase</fullName>
    </submittedName>
</protein>
<keyword evidence="10" id="KW-1185">Reference proteome</keyword>
<name>A0ABZ0UVU4_9RICK</name>
<evidence type="ECO:0000256" key="1">
    <source>
        <dbReference type="ARBA" id="ARBA00009179"/>
    </source>
</evidence>
<dbReference type="Pfam" id="PF13180">
    <property type="entry name" value="PDZ_2"/>
    <property type="match status" value="1"/>
</dbReference>
<dbReference type="Pfam" id="PF22694">
    <property type="entry name" value="CtpB_N-like"/>
    <property type="match status" value="1"/>
</dbReference>
<reference evidence="9 10" key="1">
    <citation type="submission" date="2022-10" db="EMBL/GenBank/DDBJ databases">
        <title>Host association and intracellularity evolved multiple times independently in the Rickettsiales.</title>
        <authorList>
            <person name="Castelli M."/>
            <person name="Nardi T."/>
            <person name="Gammuto L."/>
            <person name="Bellinzona G."/>
            <person name="Sabaneyeva E."/>
            <person name="Potekhin A."/>
            <person name="Serra V."/>
            <person name="Petroni G."/>
            <person name="Sassera D."/>
        </authorList>
    </citation>
    <scope>NUCLEOTIDE SEQUENCE [LARGE SCALE GENOMIC DNA]</scope>
    <source>
        <strain evidence="9 10">Kr 154-4</strain>
    </source>
</reference>
<gene>
    <name evidence="9" type="ORF">Trichorick_00019</name>
</gene>
<evidence type="ECO:0000256" key="6">
    <source>
        <dbReference type="SAM" id="MobiDB-lite"/>
    </source>
</evidence>
<dbReference type="PANTHER" id="PTHR32060">
    <property type="entry name" value="TAIL-SPECIFIC PROTEASE"/>
    <property type="match status" value="1"/>
</dbReference>
<evidence type="ECO:0000313" key="9">
    <source>
        <dbReference type="EMBL" id="WPY00149.1"/>
    </source>
</evidence>
<dbReference type="InterPro" id="IPR036034">
    <property type="entry name" value="PDZ_sf"/>
</dbReference>
<evidence type="ECO:0000259" key="8">
    <source>
        <dbReference type="PROSITE" id="PS50106"/>
    </source>
</evidence>
<dbReference type="CDD" id="cd06782">
    <property type="entry name" value="cpPDZ_CPP-like"/>
    <property type="match status" value="1"/>
</dbReference>
<dbReference type="InterPro" id="IPR029045">
    <property type="entry name" value="ClpP/crotonase-like_dom_sf"/>
</dbReference>
<keyword evidence="4 5" id="KW-0720">Serine protease</keyword>
<dbReference type="PROSITE" id="PS50106">
    <property type="entry name" value="PDZ"/>
    <property type="match status" value="1"/>
</dbReference>
<dbReference type="Gene3D" id="3.90.226.10">
    <property type="entry name" value="2-enoyl-CoA Hydratase, Chain A, domain 1"/>
    <property type="match status" value="1"/>
</dbReference>
<evidence type="ECO:0000256" key="4">
    <source>
        <dbReference type="ARBA" id="ARBA00022825"/>
    </source>
</evidence>
<feature type="region of interest" description="Disordered" evidence="6">
    <location>
        <begin position="387"/>
        <end position="416"/>
    </location>
</feature>
<dbReference type="InterPro" id="IPR005151">
    <property type="entry name" value="Tail-specific_protease"/>
</dbReference>
<dbReference type="InterPro" id="IPR055210">
    <property type="entry name" value="CtpA/B_N"/>
</dbReference>
<keyword evidence="2 5" id="KW-0645">Protease</keyword>
<accession>A0ABZ0UVU4</accession>
<dbReference type="Gene3D" id="3.30.750.44">
    <property type="match status" value="1"/>
</dbReference>